<gene>
    <name evidence="2" type="primary">AVEN_166993_1</name>
    <name evidence="2" type="ORF">TNIN_287711</name>
</gene>
<proteinExistence type="predicted"/>
<comment type="caution">
    <text evidence="2">The sequence shown here is derived from an EMBL/GenBank/DDBJ whole genome shotgun (WGS) entry which is preliminary data.</text>
</comment>
<accession>A0A8X6Y7W1</accession>
<evidence type="ECO:0000313" key="3">
    <source>
        <dbReference type="Proteomes" id="UP000886998"/>
    </source>
</evidence>
<dbReference type="OrthoDB" id="6818379at2759"/>
<feature type="domain" description="Phospholipase A2-like" evidence="1">
    <location>
        <begin position="154"/>
        <end position="216"/>
    </location>
</feature>
<dbReference type="Gene3D" id="1.20.90.10">
    <property type="entry name" value="Phospholipase A2 domain"/>
    <property type="match status" value="1"/>
</dbReference>
<reference evidence="2" key="1">
    <citation type="submission" date="2020-08" db="EMBL/GenBank/DDBJ databases">
        <title>Multicomponent nature underlies the extraordinary mechanical properties of spider dragline silk.</title>
        <authorList>
            <person name="Kono N."/>
            <person name="Nakamura H."/>
            <person name="Mori M."/>
            <person name="Yoshida Y."/>
            <person name="Ohtoshi R."/>
            <person name="Malay A.D."/>
            <person name="Moran D.A.P."/>
            <person name="Tomita M."/>
            <person name="Numata K."/>
            <person name="Arakawa K."/>
        </authorList>
    </citation>
    <scope>NUCLEOTIDE SEQUENCE</scope>
</reference>
<dbReference type="SUPFAM" id="SSF52540">
    <property type="entry name" value="P-loop containing nucleoside triphosphate hydrolases"/>
    <property type="match status" value="1"/>
</dbReference>
<evidence type="ECO:0000313" key="2">
    <source>
        <dbReference type="EMBL" id="GFY66226.1"/>
    </source>
</evidence>
<keyword evidence="3" id="KW-1185">Reference proteome</keyword>
<dbReference type="GO" id="GO:0004623">
    <property type="term" value="F:phospholipase A2 activity"/>
    <property type="evidence" value="ECO:0007669"/>
    <property type="project" value="InterPro"/>
</dbReference>
<sequence length="269" mass="31418">MIPIEDYTEVEEFVDSNQHYLLPKHSFRLLIAGASGTGKTNLLLNFIYDYLEFDNLFVCAKDMFEPKYAKLKEKYTMFHSVDINEMLIKYPKKKRKIMLELYETFGKKGTLFSSDTKEFITVDDLDPSCKNVVVFDDCMTDKNQKSIEDFFIRGPGTQLLKGKTRLNPDLTYKEWSKPINRVDKAAYEHDVCYLKNKDTKTRNEVCDSNMMQEVDDIPNPTIRERLDRAVVKPIIKAKKTFRMECIVLNVKYTPTLKMLIMPPLKTVDP</sequence>
<dbReference type="InterPro" id="IPR013607">
    <property type="entry name" value="Phospholipase_A2-like"/>
</dbReference>
<dbReference type="GO" id="GO:0006644">
    <property type="term" value="P:phospholipid metabolic process"/>
    <property type="evidence" value="ECO:0007669"/>
    <property type="project" value="InterPro"/>
</dbReference>
<dbReference type="InterPro" id="IPR036444">
    <property type="entry name" value="PLipase_A2_dom_sf"/>
</dbReference>
<dbReference type="EMBL" id="BMAV01015913">
    <property type="protein sequence ID" value="GFY66226.1"/>
    <property type="molecule type" value="Genomic_DNA"/>
</dbReference>
<dbReference type="InterPro" id="IPR027417">
    <property type="entry name" value="P-loop_NTPase"/>
</dbReference>
<evidence type="ECO:0000259" key="1">
    <source>
        <dbReference type="Pfam" id="PF08398"/>
    </source>
</evidence>
<name>A0A8X6Y7W1_9ARAC</name>
<dbReference type="Gene3D" id="3.40.50.300">
    <property type="entry name" value="P-loop containing nucleotide triphosphate hydrolases"/>
    <property type="match status" value="1"/>
</dbReference>
<dbReference type="GO" id="GO:0050482">
    <property type="term" value="P:arachidonate secretion"/>
    <property type="evidence" value="ECO:0007669"/>
    <property type="project" value="InterPro"/>
</dbReference>
<organism evidence="2 3">
    <name type="scientific">Trichonephila inaurata madagascariensis</name>
    <dbReference type="NCBI Taxonomy" id="2747483"/>
    <lineage>
        <taxon>Eukaryota</taxon>
        <taxon>Metazoa</taxon>
        <taxon>Ecdysozoa</taxon>
        <taxon>Arthropoda</taxon>
        <taxon>Chelicerata</taxon>
        <taxon>Arachnida</taxon>
        <taxon>Araneae</taxon>
        <taxon>Araneomorphae</taxon>
        <taxon>Entelegynae</taxon>
        <taxon>Araneoidea</taxon>
        <taxon>Nephilidae</taxon>
        <taxon>Trichonephila</taxon>
        <taxon>Trichonephila inaurata</taxon>
    </lineage>
</organism>
<protein>
    <recommendedName>
        <fullName evidence="1">Phospholipase A2-like domain-containing protein</fullName>
    </recommendedName>
</protein>
<dbReference type="Pfam" id="PF08398">
    <property type="entry name" value="Phospholip_A2_4"/>
    <property type="match status" value="1"/>
</dbReference>
<dbReference type="Proteomes" id="UP000886998">
    <property type="component" value="Unassembled WGS sequence"/>
</dbReference>
<dbReference type="AlphaFoldDB" id="A0A8X6Y7W1"/>
<dbReference type="GO" id="GO:0005198">
    <property type="term" value="F:structural molecule activity"/>
    <property type="evidence" value="ECO:0007669"/>
    <property type="project" value="InterPro"/>
</dbReference>